<dbReference type="InterPro" id="IPR042150">
    <property type="entry name" value="MmRce1-like"/>
</dbReference>
<keyword evidence="2" id="KW-0472">Membrane</keyword>
<dbReference type="RefSeq" id="WP_345345725.1">
    <property type="nucleotide sequence ID" value="NZ_BAABFB010000044.1"/>
</dbReference>
<name>A0ABP8P3C7_9NOCA</name>
<evidence type="ECO:0000259" key="3">
    <source>
        <dbReference type="Pfam" id="PF02517"/>
    </source>
</evidence>
<dbReference type="Proteomes" id="UP001501183">
    <property type="component" value="Unassembled WGS sequence"/>
</dbReference>
<proteinExistence type="predicted"/>
<reference evidence="5" key="1">
    <citation type="journal article" date="2019" name="Int. J. Syst. Evol. Microbiol.">
        <title>The Global Catalogue of Microorganisms (GCM) 10K type strain sequencing project: providing services to taxonomists for standard genome sequencing and annotation.</title>
        <authorList>
            <consortium name="The Broad Institute Genomics Platform"/>
            <consortium name="The Broad Institute Genome Sequencing Center for Infectious Disease"/>
            <person name="Wu L."/>
            <person name="Ma J."/>
        </authorList>
    </citation>
    <scope>NUCLEOTIDE SEQUENCE [LARGE SCALE GENOMIC DNA]</scope>
    <source>
        <strain evidence="5">JCM 32206</strain>
    </source>
</reference>
<feature type="transmembrane region" description="Helical" evidence="2">
    <location>
        <begin position="142"/>
        <end position="163"/>
    </location>
</feature>
<organism evidence="4 5">
    <name type="scientific">Rhodococcus olei</name>
    <dbReference type="NCBI Taxonomy" id="2161675"/>
    <lineage>
        <taxon>Bacteria</taxon>
        <taxon>Bacillati</taxon>
        <taxon>Actinomycetota</taxon>
        <taxon>Actinomycetes</taxon>
        <taxon>Mycobacteriales</taxon>
        <taxon>Nocardiaceae</taxon>
        <taxon>Rhodococcus</taxon>
    </lineage>
</organism>
<feature type="transmembrane region" description="Helical" evidence="2">
    <location>
        <begin position="234"/>
        <end position="258"/>
    </location>
</feature>
<comment type="caution">
    <text evidence="4">The sequence shown here is derived from an EMBL/GenBank/DDBJ whole genome shotgun (WGS) entry which is preliminary data.</text>
</comment>
<feature type="transmembrane region" description="Helical" evidence="2">
    <location>
        <begin position="64"/>
        <end position="92"/>
    </location>
</feature>
<feature type="transmembrane region" description="Helical" evidence="2">
    <location>
        <begin position="104"/>
        <end position="130"/>
    </location>
</feature>
<sequence length="321" mass="34370">MATVAPPRSRDRAGPSGAIARHPATSYFVLAYGLSWLAFSQFVLSEDGSGWLPFHATWPFMVSIGLGTFGPAVAAVIVVCVAEGDAGLLAYLKRIVLWRVGFRWWAFALLGFPITATIGCLLMPGVAASFTADGLSRSATDYLPFFLYPVLLVGGPLGEELGWRGFALPRLQQRFTPAVATVVLGLLWVFWHTPIWFSNNWSVLNPQNVACYALFLVFASFQYTWAYNNTRGSILIAVVLHASMDAFPNVVLFPAFPALAETTSFGVQKLYLALIIGFGLFALAVTIATKGRLGLPAGARPAGAPEPSAPLARGGVADPVS</sequence>
<feature type="region of interest" description="Disordered" evidence="1">
    <location>
        <begin position="300"/>
        <end position="321"/>
    </location>
</feature>
<evidence type="ECO:0000313" key="5">
    <source>
        <dbReference type="Proteomes" id="UP001501183"/>
    </source>
</evidence>
<feature type="domain" description="CAAX prenyl protease 2/Lysostaphin resistance protein A-like" evidence="3">
    <location>
        <begin position="144"/>
        <end position="247"/>
    </location>
</feature>
<dbReference type="InterPro" id="IPR003675">
    <property type="entry name" value="Rce1/LyrA-like_dom"/>
</dbReference>
<keyword evidence="2" id="KW-1133">Transmembrane helix</keyword>
<accession>A0ABP8P3C7</accession>
<feature type="transmembrane region" description="Helical" evidence="2">
    <location>
        <begin position="24"/>
        <end position="44"/>
    </location>
</feature>
<feature type="transmembrane region" description="Helical" evidence="2">
    <location>
        <begin position="209"/>
        <end position="227"/>
    </location>
</feature>
<dbReference type="EMBL" id="BAABFB010000044">
    <property type="protein sequence ID" value="GAA4480601.1"/>
    <property type="molecule type" value="Genomic_DNA"/>
</dbReference>
<feature type="transmembrane region" description="Helical" evidence="2">
    <location>
        <begin position="175"/>
        <end position="197"/>
    </location>
</feature>
<dbReference type="PANTHER" id="PTHR35797:SF1">
    <property type="entry name" value="PROTEASE"/>
    <property type="match status" value="1"/>
</dbReference>
<keyword evidence="2" id="KW-0812">Transmembrane</keyword>
<keyword evidence="5" id="KW-1185">Reference proteome</keyword>
<dbReference type="Pfam" id="PF02517">
    <property type="entry name" value="Rce1-like"/>
    <property type="match status" value="1"/>
</dbReference>
<evidence type="ECO:0000256" key="2">
    <source>
        <dbReference type="SAM" id="Phobius"/>
    </source>
</evidence>
<evidence type="ECO:0000256" key="1">
    <source>
        <dbReference type="SAM" id="MobiDB-lite"/>
    </source>
</evidence>
<dbReference type="PANTHER" id="PTHR35797">
    <property type="entry name" value="PROTEASE-RELATED"/>
    <property type="match status" value="1"/>
</dbReference>
<feature type="compositionally biased region" description="Low complexity" evidence="1">
    <location>
        <begin position="300"/>
        <end position="310"/>
    </location>
</feature>
<feature type="transmembrane region" description="Helical" evidence="2">
    <location>
        <begin position="270"/>
        <end position="288"/>
    </location>
</feature>
<protein>
    <submittedName>
        <fullName evidence="4">Type II CAAX endopeptidase family protein</fullName>
    </submittedName>
</protein>
<evidence type="ECO:0000313" key="4">
    <source>
        <dbReference type="EMBL" id="GAA4480601.1"/>
    </source>
</evidence>
<gene>
    <name evidence="4" type="ORF">GCM10023094_27420</name>
</gene>